<evidence type="ECO:0000256" key="1">
    <source>
        <dbReference type="SAM" id="MobiDB-lite"/>
    </source>
</evidence>
<name>A0A8S5PS55_9CAUD</name>
<evidence type="ECO:0000313" key="2">
    <source>
        <dbReference type="EMBL" id="DAE09317.1"/>
    </source>
</evidence>
<feature type="region of interest" description="Disordered" evidence="1">
    <location>
        <begin position="68"/>
        <end position="90"/>
    </location>
</feature>
<dbReference type="EMBL" id="BK015486">
    <property type="protein sequence ID" value="DAE09317.1"/>
    <property type="molecule type" value="Genomic_DNA"/>
</dbReference>
<accession>A0A8S5PS55</accession>
<proteinExistence type="predicted"/>
<sequence>MDIFGYIKVGKRISKAHKAMFTHKTMVLWYKGKPIIGTMHDGLWYQQDLNGMLEQLMFQSKVTHVSFLPSPNEDRERKNPSHHRRDSGRA</sequence>
<organism evidence="2">
    <name type="scientific">Podoviridae sp. ct5cR14</name>
    <dbReference type="NCBI Taxonomy" id="2825220"/>
    <lineage>
        <taxon>Viruses</taxon>
        <taxon>Duplodnaviria</taxon>
        <taxon>Heunggongvirae</taxon>
        <taxon>Uroviricota</taxon>
        <taxon>Caudoviricetes</taxon>
    </lineage>
</organism>
<feature type="compositionally biased region" description="Basic residues" evidence="1">
    <location>
        <begin position="80"/>
        <end position="90"/>
    </location>
</feature>
<protein>
    <submittedName>
        <fullName evidence="2">Uncharacterized protein</fullName>
    </submittedName>
</protein>
<reference evidence="2" key="1">
    <citation type="journal article" date="2021" name="Proc. Natl. Acad. Sci. U.S.A.">
        <title>A Catalog of Tens of Thousands of Viruses from Human Metagenomes Reveals Hidden Associations with Chronic Diseases.</title>
        <authorList>
            <person name="Tisza M.J."/>
            <person name="Buck C.B."/>
        </authorList>
    </citation>
    <scope>NUCLEOTIDE SEQUENCE</scope>
    <source>
        <strain evidence="2">Ct5cR14</strain>
    </source>
</reference>